<dbReference type="InterPro" id="IPR021352">
    <property type="entry name" value="DUF2971"/>
</dbReference>
<evidence type="ECO:0000313" key="1">
    <source>
        <dbReference type="EMBL" id="MEL0660228.1"/>
    </source>
</evidence>
<dbReference type="RefSeq" id="WP_341628697.1">
    <property type="nucleotide sequence ID" value="NZ_JBAKBA010000036.1"/>
</dbReference>
<gene>
    <name evidence="1" type="ORF">V6255_13910</name>
</gene>
<proteinExistence type="predicted"/>
<organism evidence="1 2">
    <name type="scientific">Psychromonas arctica</name>
    <dbReference type="NCBI Taxonomy" id="168275"/>
    <lineage>
        <taxon>Bacteria</taxon>
        <taxon>Pseudomonadati</taxon>
        <taxon>Pseudomonadota</taxon>
        <taxon>Gammaproteobacteria</taxon>
        <taxon>Alteromonadales</taxon>
        <taxon>Psychromonadaceae</taxon>
        <taxon>Psychromonas</taxon>
    </lineage>
</organism>
<dbReference type="Pfam" id="PF11185">
    <property type="entry name" value="DUF2971"/>
    <property type="match status" value="1"/>
</dbReference>
<sequence>MESFYKYCPVSSHENLEQEYSLTNLFEHQASFSRRKNFNDLFDSEVHILHPSRDRVRRTYQKLSGESKRTFKKLYMGESSKYNFDLLVKSIEDVLDCYLFYCVTENPVNNLMWSHYANSHNGFCIEWDAGAMSPDKVTYQEKLPTLDLLEFIESTIGLRTKDEIASQAWVALKVKLQEWKYESEYRINLSKRAHELIVKDLGKFALVKFQPEWIKSIIFGCRMPQKTRDYIRGNMPENTAYQEVVISPNGNCLVLKRMV</sequence>
<protein>
    <submittedName>
        <fullName evidence="1">DUF2971 domain-containing protein</fullName>
    </submittedName>
</protein>
<comment type="caution">
    <text evidence="1">The sequence shown here is derived from an EMBL/GenBank/DDBJ whole genome shotgun (WGS) entry which is preliminary data.</text>
</comment>
<dbReference type="EMBL" id="JBAKBA010000036">
    <property type="protein sequence ID" value="MEL0660228.1"/>
    <property type="molecule type" value="Genomic_DNA"/>
</dbReference>
<keyword evidence="2" id="KW-1185">Reference proteome</keyword>
<reference evidence="1 2" key="1">
    <citation type="submission" date="2024-02" db="EMBL/GenBank/DDBJ databases">
        <title>Bacteria isolated from the canopy kelp, Nereocystis luetkeana.</title>
        <authorList>
            <person name="Pfister C.A."/>
            <person name="Younker I.T."/>
            <person name="Light S.H."/>
        </authorList>
    </citation>
    <scope>NUCLEOTIDE SEQUENCE [LARGE SCALE GENOMIC DNA]</scope>
    <source>
        <strain evidence="1 2">TI.2.07</strain>
    </source>
</reference>
<dbReference type="Proteomes" id="UP001366060">
    <property type="component" value="Unassembled WGS sequence"/>
</dbReference>
<name>A0ABU9HE95_9GAMM</name>
<accession>A0ABU9HE95</accession>
<evidence type="ECO:0000313" key="2">
    <source>
        <dbReference type="Proteomes" id="UP001366060"/>
    </source>
</evidence>